<accession>A0A385TQS6</accession>
<gene>
    <name evidence="1" type="ORF">D5F53_20100</name>
</gene>
<evidence type="ECO:0000313" key="1">
    <source>
        <dbReference type="EMBL" id="AYB45458.1"/>
    </source>
</evidence>
<protein>
    <submittedName>
        <fullName evidence="1">Uncharacterized protein</fullName>
    </submittedName>
</protein>
<dbReference type="EMBL" id="CP032412">
    <property type="protein sequence ID" value="AYB45458.1"/>
    <property type="molecule type" value="Genomic_DNA"/>
</dbReference>
<proteinExistence type="predicted"/>
<name>A0A385TQS6_PAELA</name>
<organism evidence="1 2">
    <name type="scientific">Paenibacillus lautus</name>
    <name type="common">Bacillus lautus</name>
    <dbReference type="NCBI Taxonomy" id="1401"/>
    <lineage>
        <taxon>Bacteria</taxon>
        <taxon>Bacillati</taxon>
        <taxon>Bacillota</taxon>
        <taxon>Bacilli</taxon>
        <taxon>Bacillales</taxon>
        <taxon>Paenibacillaceae</taxon>
        <taxon>Paenibacillus</taxon>
    </lineage>
</organism>
<evidence type="ECO:0000313" key="2">
    <source>
        <dbReference type="Proteomes" id="UP000266552"/>
    </source>
</evidence>
<keyword evidence="2" id="KW-1185">Reference proteome</keyword>
<reference evidence="1 2" key="1">
    <citation type="submission" date="2018-09" db="EMBL/GenBank/DDBJ databases">
        <title>Genome Sequence of Paenibacillus lautus Strain E7593-69, Azo Dye-Degrading Bacteria, Isolated from Commercial Tattoo Inks.</title>
        <authorList>
            <person name="Nho S.W."/>
            <person name="Kim S.-J."/>
            <person name="Kweon O."/>
            <person name="Cerniglia C.E."/>
        </authorList>
    </citation>
    <scope>NUCLEOTIDE SEQUENCE [LARGE SCALE GENOMIC DNA]</scope>
    <source>
        <strain evidence="1 2">E7593-69</strain>
    </source>
</reference>
<dbReference type="AlphaFoldDB" id="A0A385TQS6"/>
<sequence>MGLLVLDYVIGFGVGILFKTCNCGQSMKLELRKLIHERKTRICDVPVYACQACKKYELLPLIKPDLLRYLASINHETERIRVSFADVNEAAYVLREVFRTYDDDSSAEWQARCMEVFDERINMLLDLFRYAQSLGDGDWMRQMEGRLEQLSTIKSLIPENSSNYAR</sequence>
<dbReference type="Proteomes" id="UP000266552">
    <property type="component" value="Chromosome"/>
</dbReference>
<dbReference type="KEGG" id="plw:D5F53_20100"/>